<organism evidence="3 4">
    <name type="scientific">Candidatus Nitrosoglobus terrae</name>
    <dbReference type="NCBI Taxonomy" id="1630141"/>
    <lineage>
        <taxon>Bacteria</taxon>
        <taxon>Pseudomonadati</taxon>
        <taxon>Pseudomonadota</taxon>
        <taxon>Gammaproteobacteria</taxon>
        <taxon>Chromatiales</taxon>
        <taxon>Chromatiaceae</taxon>
        <taxon>Candidatus Nitrosoglobus</taxon>
    </lineage>
</organism>
<sequence length="203" mass="22897">MILSLFSPSRFLIFTAIFEGGLAALSLFLGWLTGINPFNYFTISGHALIWAIVGSFPLILFFMLFYRFPIGPLRPIKEFLIKTIAPYLNTCHWYDLLLVALLAGVCEELFFRGFLQLWIESSSGTLMGLLGSNLIFALAHSITKTYALIAGLIGVYLGFLLDVSEQRNLFIPMVVHTLYDFLALIVIVQSSRRRLSNQAYLNK</sequence>
<feature type="transmembrane region" description="Helical" evidence="1">
    <location>
        <begin position="169"/>
        <end position="188"/>
    </location>
</feature>
<keyword evidence="1" id="KW-0812">Transmembrane</keyword>
<protein>
    <submittedName>
        <fullName evidence="3">Abortive infection protein</fullName>
    </submittedName>
</protein>
<feature type="transmembrane region" description="Helical" evidence="1">
    <location>
        <begin position="12"/>
        <end position="35"/>
    </location>
</feature>
<dbReference type="Pfam" id="PF02517">
    <property type="entry name" value="Rce1-like"/>
    <property type="match status" value="1"/>
</dbReference>
<evidence type="ECO:0000259" key="2">
    <source>
        <dbReference type="Pfam" id="PF02517"/>
    </source>
</evidence>
<feature type="domain" description="CAAX prenyl protease 2/Lysostaphin resistance protein A-like" evidence="2">
    <location>
        <begin position="93"/>
        <end position="182"/>
    </location>
</feature>
<dbReference type="RefSeq" id="WP_231910624.1">
    <property type="nucleotide sequence ID" value="NZ_AP014836.1"/>
</dbReference>
<gene>
    <name evidence="3" type="ORF">TAO_1432</name>
</gene>
<evidence type="ECO:0000256" key="1">
    <source>
        <dbReference type="SAM" id="Phobius"/>
    </source>
</evidence>
<feature type="transmembrane region" description="Helical" evidence="1">
    <location>
        <begin position="47"/>
        <end position="66"/>
    </location>
</feature>
<feature type="transmembrane region" description="Helical" evidence="1">
    <location>
        <begin position="87"/>
        <end position="105"/>
    </location>
</feature>
<name>A0A1Q2SNU8_9GAMM</name>
<dbReference type="EMBL" id="AP014836">
    <property type="protein sequence ID" value="BAW80802.1"/>
    <property type="molecule type" value="Genomic_DNA"/>
</dbReference>
<dbReference type="AlphaFoldDB" id="A0A1Q2SNU8"/>
<keyword evidence="1" id="KW-0472">Membrane</keyword>
<accession>A0A1Q2SNU8</accession>
<dbReference type="Proteomes" id="UP000243679">
    <property type="component" value="Chromosome"/>
</dbReference>
<dbReference type="InterPro" id="IPR003675">
    <property type="entry name" value="Rce1/LyrA-like_dom"/>
</dbReference>
<reference evidence="3 4" key="1">
    <citation type="journal article" date="2017" name="ISME J.">
        <title>An acid-tolerant ammonia-oxidizing ?-proteobacterium from soil.</title>
        <authorList>
            <person name="Hayatsu M."/>
            <person name="Tago K."/>
            <person name="Uchiyama I."/>
            <person name="Toyoda A."/>
            <person name="Wang Y."/>
            <person name="Shimomura Y."/>
            <person name="Okubo T."/>
            <person name="Kurisu F."/>
            <person name="Hirono Y."/>
            <person name="Nonaka K."/>
            <person name="Akiyama H."/>
            <person name="Itoh T."/>
            <person name="Takami H."/>
        </authorList>
    </citation>
    <scope>NUCLEOTIDE SEQUENCE [LARGE SCALE GENOMIC DNA]</scope>
    <source>
        <strain evidence="3 4">TAO100</strain>
    </source>
</reference>
<proteinExistence type="predicted"/>
<feature type="transmembrane region" description="Helical" evidence="1">
    <location>
        <begin position="146"/>
        <end position="163"/>
    </location>
</feature>
<evidence type="ECO:0000313" key="3">
    <source>
        <dbReference type="EMBL" id="BAW80802.1"/>
    </source>
</evidence>
<dbReference type="GO" id="GO:0080120">
    <property type="term" value="P:CAAX-box protein maturation"/>
    <property type="evidence" value="ECO:0007669"/>
    <property type="project" value="UniProtKB-ARBA"/>
</dbReference>
<evidence type="ECO:0000313" key="4">
    <source>
        <dbReference type="Proteomes" id="UP000243679"/>
    </source>
</evidence>
<keyword evidence="1" id="KW-1133">Transmembrane helix</keyword>
<dbReference type="GO" id="GO:0004175">
    <property type="term" value="F:endopeptidase activity"/>
    <property type="evidence" value="ECO:0007669"/>
    <property type="project" value="UniProtKB-ARBA"/>
</dbReference>
<feature type="transmembrane region" description="Helical" evidence="1">
    <location>
        <begin position="117"/>
        <end position="139"/>
    </location>
</feature>
<keyword evidence="4" id="KW-1185">Reference proteome</keyword>
<dbReference type="KEGG" id="ntt:TAO_1432"/>